<dbReference type="Gene3D" id="2.60.40.10">
    <property type="entry name" value="Immunoglobulins"/>
    <property type="match status" value="1"/>
</dbReference>
<evidence type="ECO:0000256" key="1">
    <source>
        <dbReference type="ARBA" id="ARBA00004162"/>
    </source>
</evidence>
<evidence type="ECO:0000256" key="3">
    <source>
        <dbReference type="ARBA" id="ARBA00022692"/>
    </source>
</evidence>
<dbReference type="Proteomes" id="UP000694720">
    <property type="component" value="Unplaced"/>
</dbReference>
<dbReference type="Pfam" id="PF13895">
    <property type="entry name" value="Ig_2"/>
    <property type="match status" value="1"/>
</dbReference>
<dbReference type="InterPro" id="IPR036179">
    <property type="entry name" value="Ig-like_dom_sf"/>
</dbReference>
<keyword evidence="6" id="KW-1133">Transmembrane helix</keyword>
<keyword evidence="4" id="KW-0732">Signal</keyword>
<dbReference type="InterPro" id="IPR013783">
    <property type="entry name" value="Ig-like_fold"/>
</dbReference>
<evidence type="ECO:0000256" key="9">
    <source>
        <dbReference type="ARBA" id="ARBA00023180"/>
    </source>
</evidence>
<evidence type="ECO:0000256" key="8">
    <source>
        <dbReference type="ARBA" id="ARBA00023157"/>
    </source>
</evidence>
<evidence type="ECO:0000313" key="12">
    <source>
        <dbReference type="Proteomes" id="UP000694720"/>
    </source>
</evidence>
<evidence type="ECO:0000256" key="10">
    <source>
        <dbReference type="ARBA" id="ARBA00023319"/>
    </source>
</evidence>
<dbReference type="PANTHER" id="PTHR11738">
    <property type="entry name" value="MHC CLASS I NK CELL RECEPTOR"/>
    <property type="match status" value="1"/>
</dbReference>
<protein>
    <recommendedName>
        <fullName evidence="13">Ig-like domain-containing protein</fullName>
    </recommendedName>
</protein>
<keyword evidence="10" id="KW-0393">Immunoglobulin domain</keyword>
<keyword evidence="5" id="KW-0677">Repeat</keyword>
<keyword evidence="9" id="KW-0325">Glycoprotein</keyword>
<keyword evidence="7" id="KW-0472">Membrane</keyword>
<dbReference type="PANTHER" id="PTHR11738:SF179">
    <property type="entry name" value="LEUKOCYTE IMMUNOGLOBULIN-LIKE RECEPTOR SUBFAMILY A MEMBER 5"/>
    <property type="match status" value="1"/>
</dbReference>
<evidence type="ECO:0000256" key="6">
    <source>
        <dbReference type="ARBA" id="ARBA00022989"/>
    </source>
</evidence>
<proteinExistence type="predicted"/>
<evidence type="ECO:0000256" key="7">
    <source>
        <dbReference type="ARBA" id="ARBA00023136"/>
    </source>
</evidence>
<dbReference type="AlphaFoldDB" id="A0A8D1A5M4"/>
<evidence type="ECO:0000256" key="2">
    <source>
        <dbReference type="ARBA" id="ARBA00022475"/>
    </source>
</evidence>
<dbReference type="InterPro" id="IPR050412">
    <property type="entry name" value="Ig-like_Receptors_ImmuneReg"/>
</dbReference>
<organism evidence="11 12">
    <name type="scientific">Sus scrofa</name>
    <name type="common">Pig</name>
    <dbReference type="NCBI Taxonomy" id="9823"/>
    <lineage>
        <taxon>Eukaryota</taxon>
        <taxon>Metazoa</taxon>
        <taxon>Chordata</taxon>
        <taxon>Craniata</taxon>
        <taxon>Vertebrata</taxon>
        <taxon>Euteleostomi</taxon>
        <taxon>Mammalia</taxon>
        <taxon>Eutheria</taxon>
        <taxon>Laurasiatheria</taxon>
        <taxon>Artiodactyla</taxon>
        <taxon>Suina</taxon>
        <taxon>Suidae</taxon>
        <taxon>Sus</taxon>
    </lineage>
</organism>
<comment type="subcellular location">
    <subcellularLocation>
        <location evidence="1">Cell membrane</location>
        <topology evidence="1">Single-pass membrane protein</topology>
    </subcellularLocation>
</comment>
<name>A0A8D1A5M4_PIG</name>
<dbReference type="Ensembl" id="ENSSSCT00035071478.1">
    <property type="protein sequence ID" value="ENSSSCP00035029002.1"/>
    <property type="gene ID" value="ENSSSCG00035053577.1"/>
</dbReference>
<evidence type="ECO:0000256" key="5">
    <source>
        <dbReference type="ARBA" id="ARBA00022737"/>
    </source>
</evidence>
<sequence>MTPTLPALLCLGEMSCDRVSRVLPGTLPKPTLWAEPGPLVTWYSPVTIWCQGTLGAQEFLLYTEGSPTPWYRLSPLEAGDKAKFSIPYMTQDYAGRYRCYYISPTGRSEPSDALELVVTGEGTLRGPSLRLCPQAGVCSQGGSLSQTNYTVENLVRMAVAGLILLGLGILLFQAQHSYGGTQDAARSSGRESAVL</sequence>
<accession>A0A8D1A5M4</accession>
<reference evidence="11" key="1">
    <citation type="submission" date="2025-08" db="UniProtKB">
        <authorList>
            <consortium name="Ensembl"/>
        </authorList>
    </citation>
    <scope>IDENTIFICATION</scope>
</reference>
<keyword evidence="3" id="KW-0812">Transmembrane</keyword>
<dbReference type="SUPFAM" id="SSF48726">
    <property type="entry name" value="Immunoglobulin"/>
    <property type="match status" value="1"/>
</dbReference>
<evidence type="ECO:0008006" key="13">
    <source>
        <dbReference type="Google" id="ProtNLM"/>
    </source>
</evidence>
<evidence type="ECO:0000256" key="4">
    <source>
        <dbReference type="ARBA" id="ARBA00022729"/>
    </source>
</evidence>
<dbReference type="GO" id="GO:0005886">
    <property type="term" value="C:plasma membrane"/>
    <property type="evidence" value="ECO:0007669"/>
    <property type="project" value="UniProtKB-SubCell"/>
</dbReference>
<dbReference type="FunFam" id="2.60.40.10:FF:000049">
    <property type="entry name" value="Leukocyte immunoglobulin-like receptor subfamily B member 1"/>
    <property type="match status" value="1"/>
</dbReference>
<keyword evidence="2" id="KW-1003">Cell membrane</keyword>
<evidence type="ECO:0000313" key="11">
    <source>
        <dbReference type="Ensembl" id="ENSSSCP00035029002.1"/>
    </source>
</evidence>
<keyword evidence="8" id="KW-1015">Disulfide bond</keyword>